<keyword evidence="4 6" id="KW-0863">Zinc-finger</keyword>
<evidence type="ECO:0000256" key="3">
    <source>
        <dbReference type="ARBA" id="ARBA00022737"/>
    </source>
</evidence>
<dbReference type="Pfam" id="PF01428">
    <property type="entry name" value="zf-AN1"/>
    <property type="match status" value="2"/>
</dbReference>
<dbReference type="PROSITE" id="PS00028">
    <property type="entry name" value="ZINC_FINGER_C2H2_1"/>
    <property type="match status" value="2"/>
</dbReference>
<comment type="function">
    <text evidence="1">May be involved in environmental stress response.</text>
</comment>
<dbReference type="InterPro" id="IPR000058">
    <property type="entry name" value="Znf_AN1"/>
</dbReference>
<organism evidence="9 10">
    <name type="scientific">Sphagnum troendelagicum</name>
    <dbReference type="NCBI Taxonomy" id="128251"/>
    <lineage>
        <taxon>Eukaryota</taxon>
        <taxon>Viridiplantae</taxon>
        <taxon>Streptophyta</taxon>
        <taxon>Embryophyta</taxon>
        <taxon>Bryophyta</taxon>
        <taxon>Sphagnophytina</taxon>
        <taxon>Sphagnopsida</taxon>
        <taxon>Sphagnales</taxon>
        <taxon>Sphagnaceae</taxon>
        <taxon>Sphagnum</taxon>
    </lineage>
</organism>
<name>A0ABP0UC01_9BRYO</name>
<dbReference type="PROSITE" id="PS51039">
    <property type="entry name" value="ZF_AN1"/>
    <property type="match status" value="2"/>
</dbReference>
<dbReference type="SMART" id="SM00355">
    <property type="entry name" value="ZnF_C2H2"/>
    <property type="match status" value="2"/>
</dbReference>
<evidence type="ECO:0000259" key="7">
    <source>
        <dbReference type="PROSITE" id="PS50157"/>
    </source>
</evidence>
<evidence type="ECO:0000259" key="8">
    <source>
        <dbReference type="PROSITE" id="PS51039"/>
    </source>
</evidence>
<dbReference type="Pfam" id="PF25403">
    <property type="entry name" value="zf-C2H2_ZFAND2"/>
    <property type="match status" value="1"/>
</dbReference>
<feature type="domain" description="C2H2-type" evidence="7">
    <location>
        <begin position="280"/>
        <end position="307"/>
    </location>
</feature>
<feature type="domain" description="C2H2-type" evidence="7">
    <location>
        <begin position="247"/>
        <end position="275"/>
    </location>
</feature>
<evidence type="ECO:0000256" key="6">
    <source>
        <dbReference type="PROSITE-ProRule" id="PRU00042"/>
    </source>
</evidence>
<dbReference type="InterPro" id="IPR013087">
    <property type="entry name" value="Znf_C2H2_type"/>
</dbReference>
<dbReference type="InterPro" id="IPR035896">
    <property type="entry name" value="AN1-like_Znf"/>
</dbReference>
<dbReference type="InterPro" id="IPR036236">
    <property type="entry name" value="Znf_C2H2_sf"/>
</dbReference>
<protein>
    <recommendedName>
        <fullName evidence="11">Zinc finger AN1 and C2H2 domain-containing stress-associated protein 16</fullName>
    </recommendedName>
</protein>
<dbReference type="EMBL" id="OZ019895">
    <property type="protein sequence ID" value="CAK9218475.1"/>
    <property type="molecule type" value="Genomic_DNA"/>
</dbReference>
<gene>
    <name evidence="9" type="ORF">CSSPTR1EN2_LOCUS14003</name>
</gene>
<dbReference type="SUPFAM" id="SSF118310">
    <property type="entry name" value="AN1-like Zinc finger"/>
    <property type="match status" value="2"/>
</dbReference>
<proteinExistence type="predicted"/>
<dbReference type="PANTHER" id="PTHR14677">
    <property type="entry name" value="ARSENITE INDUCUBLE RNA ASSOCIATED PROTEIN AIP-1-RELATED"/>
    <property type="match status" value="1"/>
</dbReference>
<feature type="domain" description="AN1-type" evidence="8">
    <location>
        <begin position="7"/>
        <end position="55"/>
    </location>
</feature>
<keyword evidence="5" id="KW-0862">Zinc</keyword>
<evidence type="ECO:0000256" key="1">
    <source>
        <dbReference type="ARBA" id="ARBA00003732"/>
    </source>
</evidence>
<dbReference type="Gene3D" id="4.10.1110.10">
    <property type="entry name" value="AN1-like Zinc finger"/>
    <property type="match status" value="2"/>
</dbReference>
<dbReference type="Proteomes" id="UP001497512">
    <property type="component" value="Chromosome 3"/>
</dbReference>
<dbReference type="PANTHER" id="PTHR14677:SF20">
    <property type="entry name" value="ZINC FINGER AN1-TYPE CONTAINING 2A-RELATED"/>
    <property type="match status" value="1"/>
</dbReference>
<dbReference type="SMART" id="SM00154">
    <property type="entry name" value="ZnF_AN1"/>
    <property type="match status" value="2"/>
</dbReference>
<dbReference type="InterPro" id="IPR057357">
    <property type="entry name" value="Znf-C2H2_ZFAND2A/B"/>
</dbReference>
<evidence type="ECO:0000256" key="2">
    <source>
        <dbReference type="ARBA" id="ARBA00022723"/>
    </source>
</evidence>
<evidence type="ECO:0000313" key="10">
    <source>
        <dbReference type="Proteomes" id="UP001497512"/>
    </source>
</evidence>
<dbReference type="SUPFAM" id="SSF57667">
    <property type="entry name" value="beta-beta-alpha zinc fingers"/>
    <property type="match status" value="1"/>
</dbReference>
<sequence length="307" mass="33677">MGTPAFPNLGQHCSVSDCQQIDFLPFSCDACNKVFCLEHRTYANHKCTKANEQDVTVLVCPICSQSVRSVPNEDPNVTWERHVQTNCNPSNYAKANKKPRCPVPGCKEILVFSNKVLCNSCKREVCLKHRFGPDHNCDAYRKLTENNRSLSSFGSKFLNGFKERTSFGSGAQSKNVSKGSSSMQLGAFSGVLTGLQSAASSVRTSMETGMSRLSESTSDFFNKVQQNSGTETYHPPQQSRVQTSPVEVCPQCQAKFATVAQLIQHVESFHASEPSGEVLDVCPKCGKGFQNPIILVNHVERDHGGKS</sequence>
<accession>A0ABP0UC01</accession>
<evidence type="ECO:0008006" key="11">
    <source>
        <dbReference type="Google" id="ProtNLM"/>
    </source>
</evidence>
<evidence type="ECO:0000256" key="4">
    <source>
        <dbReference type="ARBA" id="ARBA00022771"/>
    </source>
</evidence>
<keyword evidence="3" id="KW-0677">Repeat</keyword>
<dbReference type="PROSITE" id="PS50157">
    <property type="entry name" value="ZINC_FINGER_C2H2_2"/>
    <property type="match status" value="2"/>
</dbReference>
<dbReference type="Gene3D" id="3.30.160.60">
    <property type="entry name" value="Classic Zinc Finger"/>
    <property type="match status" value="1"/>
</dbReference>
<reference evidence="9" key="1">
    <citation type="submission" date="2024-02" db="EMBL/GenBank/DDBJ databases">
        <authorList>
            <consortium name="ELIXIR-Norway"/>
            <consortium name="Elixir Norway"/>
        </authorList>
    </citation>
    <scope>NUCLEOTIDE SEQUENCE</scope>
</reference>
<keyword evidence="2" id="KW-0479">Metal-binding</keyword>
<feature type="domain" description="AN1-type" evidence="8">
    <location>
        <begin position="95"/>
        <end position="145"/>
    </location>
</feature>
<keyword evidence="10" id="KW-1185">Reference proteome</keyword>
<evidence type="ECO:0000256" key="5">
    <source>
        <dbReference type="ARBA" id="ARBA00022833"/>
    </source>
</evidence>
<evidence type="ECO:0000313" key="9">
    <source>
        <dbReference type="EMBL" id="CAK9218475.1"/>
    </source>
</evidence>